<accession>A0ABQ4KF50</accession>
<evidence type="ECO:0000256" key="3">
    <source>
        <dbReference type="ARBA" id="ARBA00022989"/>
    </source>
</evidence>
<evidence type="ECO:0000256" key="4">
    <source>
        <dbReference type="ARBA" id="ARBA00023136"/>
    </source>
</evidence>
<feature type="region of interest" description="Disordered" evidence="5">
    <location>
        <begin position="1"/>
        <end position="77"/>
    </location>
</feature>
<evidence type="ECO:0000313" key="8">
    <source>
        <dbReference type="Proteomes" id="UP000679950"/>
    </source>
</evidence>
<organism evidence="7 8">
    <name type="scientific">Lederbergia ruris</name>
    <dbReference type="NCBI Taxonomy" id="217495"/>
    <lineage>
        <taxon>Bacteria</taxon>
        <taxon>Bacillati</taxon>
        <taxon>Bacillota</taxon>
        <taxon>Bacilli</taxon>
        <taxon>Bacillales</taxon>
        <taxon>Bacillaceae</taxon>
        <taxon>Lederbergia</taxon>
    </lineage>
</organism>
<comment type="subcellular location">
    <subcellularLocation>
        <location evidence="1">Membrane</location>
        <topology evidence="1">Multi-pass membrane protein</topology>
    </subcellularLocation>
</comment>
<evidence type="ECO:0000256" key="6">
    <source>
        <dbReference type="SAM" id="Phobius"/>
    </source>
</evidence>
<evidence type="ECO:0000256" key="2">
    <source>
        <dbReference type="ARBA" id="ARBA00022692"/>
    </source>
</evidence>
<dbReference type="Proteomes" id="UP000679950">
    <property type="component" value="Unassembled WGS sequence"/>
</dbReference>
<feature type="transmembrane region" description="Helical" evidence="6">
    <location>
        <begin position="110"/>
        <end position="131"/>
    </location>
</feature>
<sequence length="179" mass="20093">MSQVDPKNPNEGEENPEEQGSMDSNEVNKNEDSHNEPKENIENAQETNEAKNRQNSTESNLTVEESSQQSGSHAKTSSGLDENIAALISYIGGFVTGIIFFFLEKDNKFIRFHALQSTILTVAWLIIKYVLGHIPFIGWLLVFLVNGLTLALWIVCMVKAYQKQTFKIPVIGDLADQYK</sequence>
<keyword evidence="3 6" id="KW-1133">Transmembrane helix</keyword>
<dbReference type="EMBL" id="BORB01000002">
    <property type="protein sequence ID" value="GIN56111.1"/>
    <property type="molecule type" value="Genomic_DNA"/>
</dbReference>
<dbReference type="PANTHER" id="PTHR36460:SF1">
    <property type="entry name" value="UPF0132 DOMAIN PROTEIN (AFU_ORTHOLOGUE AFUA_3G10255)"/>
    <property type="match status" value="1"/>
</dbReference>
<evidence type="ECO:0000313" key="7">
    <source>
        <dbReference type="EMBL" id="GIN56111.1"/>
    </source>
</evidence>
<dbReference type="PANTHER" id="PTHR36460">
    <property type="entry name" value="UPF0132 DOMAIN PROTEIN (AFU_ORTHOLOGUE AFUA_3G10255)"/>
    <property type="match status" value="1"/>
</dbReference>
<feature type="compositionally biased region" description="Polar residues" evidence="5">
    <location>
        <begin position="42"/>
        <end position="77"/>
    </location>
</feature>
<keyword evidence="4 6" id="KW-0472">Membrane</keyword>
<evidence type="ECO:0000256" key="1">
    <source>
        <dbReference type="ARBA" id="ARBA00004141"/>
    </source>
</evidence>
<feature type="compositionally biased region" description="Basic and acidic residues" evidence="5">
    <location>
        <begin position="26"/>
        <end position="41"/>
    </location>
</feature>
<feature type="transmembrane region" description="Helical" evidence="6">
    <location>
        <begin position="137"/>
        <end position="158"/>
    </location>
</feature>
<keyword evidence="8" id="KW-1185">Reference proteome</keyword>
<name>A0ABQ4KF50_9BACI</name>
<dbReference type="RefSeq" id="WP_246516703.1">
    <property type="nucleotide sequence ID" value="NZ_BORB01000002.1"/>
</dbReference>
<feature type="transmembrane region" description="Helical" evidence="6">
    <location>
        <begin position="84"/>
        <end position="103"/>
    </location>
</feature>
<gene>
    <name evidence="7" type="ORF">J8TS2_04300</name>
</gene>
<evidence type="ECO:0008006" key="9">
    <source>
        <dbReference type="Google" id="ProtNLM"/>
    </source>
</evidence>
<reference evidence="7 8" key="1">
    <citation type="submission" date="2021-03" db="EMBL/GenBank/DDBJ databases">
        <title>Antimicrobial resistance genes in bacteria isolated from Japanese honey, and their potential for conferring macrolide and lincosamide resistance in the American foulbrood pathogen Paenibacillus larvae.</title>
        <authorList>
            <person name="Okamoto M."/>
            <person name="Kumagai M."/>
            <person name="Kanamori H."/>
            <person name="Takamatsu D."/>
        </authorList>
    </citation>
    <scope>NUCLEOTIDE SEQUENCE [LARGE SCALE GENOMIC DNA]</scope>
    <source>
        <strain evidence="7 8">J8TS2</strain>
    </source>
</reference>
<keyword evidence="2 6" id="KW-0812">Transmembrane</keyword>
<dbReference type="InterPro" id="IPR019109">
    <property type="entry name" value="MamF_MmsF"/>
</dbReference>
<dbReference type="Pfam" id="PF09685">
    <property type="entry name" value="MamF_MmsF"/>
    <property type="match status" value="1"/>
</dbReference>
<proteinExistence type="predicted"/>
<comment type="caution">
    <text evidence="7">The sequence shown here is derived from an EMBL/GenBank/DDBJ whole genome shotgun (WGS) entry which is preliminary data.</text>
</comment>
<protein>
    <recommendedName>
        <fullName evidence="9">DUF4870 domain-containing protein</fullName>
    </recommendedName>
</protein>
<evidence type="ECO:0000256" key="5">
    <source>
        <dbReference type="SAM" id="MobiDB-lite"/>
    </source>
</evidence>